<dbReference type="PANTHER" id="PTHR43649">
    <property type="entry name" value="ARABINOSE-BINDING PROTEIN-RELATED"/>
    <property type="match status" value="1"/>
</dbReference>
<dbReference type="PANTHER" id="PTHR43649:SF27">
    <property type="entry name" value="EXTRACELLULAR SOLUTE-BINDING PROTEIN FAMILY 1"/>
    <property type="match status" value="1"/>
</dbReference>
<evidence type="ECO:0000313" key="2">
    <source>
        <dbReference type="Proteomes" id="UP001141950"/>
    </source>
</evidence>
<dbReference type="Proteomes" id="UP001141950">
    <property type="component" value="Unassembled WGS sequence"/>
</dbReference>
<gene>
    <name evidence="1" type="ORF">NQZ67_24435</name>
</gene>
<proteinExistence type="predicted"/>
<accession>A0A9X2MUE6</accession>
<keyword evidence="2" id="KW-1185">Reference proteome</keyword>
<organism evidence="1 2">
    <name type="scientific">Paenibacillus soyae</name>
    <dbReference type="NCBI Taxonomy" id="2969249"/>
    <lineage>
        <taxon>Bacteria</taxon>
        <taxon>Bacillati</taxon>
        <taxon>Bacillota</taxon>
        <taxon>Bacilli</taxon>
        <taxon>Bacillales</taxon>
        <taxon>Paenibacillaceae</taxon>
        <taxon>Paenibacillus</taxon>
    </lineage>
</organism>
<dbReference type="AlphaFoldDB" id="A0A9X2MUE6"/>
<protein>
    <submittedName>
        <fullName evidence="1">Extracellular solute-binding protein</fullName>
    </submittedName>
</protein>
<dbReference type="Pfam" id="PF13416">
    <property type="entry name" value="SBP_bac_8"/>
    <property type="match status" value="1"/>
</dbReference>
<dbReference type="Gene3D" id="3.40.190.10">
    <property type="entry name" value="Periplasmic binding protein-like II"/>
    <property type="match status" value="1"/>
</dbReference>
<reference evidence="1" key="1">
    <citation type="submission" date="2022-08" db="EMBL/GenBank/DDBJ databases">
        <title>The genomic sequence of strain Paenibacillus sp. SCIV0701.</title>
        <authorList>
            <person name="Zhao H."/>
        </authorList>
    </citation>
    <scope>NUCLEOTIDE SEQUENCE</scope>
    <source>
        <strain evidence="1">SCIV0701</strain>
    </source>
</reference>
<name>A0A9X2MUE6_9BACL</name>
<dbReference type="Gene3D" id="2.60.120.260">
    <property type="entry name" value="Galactose-binding domain-like"/>
    <property type="match status" value="2"/>
</dbReference>
<dbReference type="EMBL" id="JANIPJ010000022">
    <property type="protein sequence ID" value="MCR2807039.1"/>
    <property type="molecule type" value="Genomic_DNA"/>
</dbReference>
<dbReference type="InterPro" id="IPR050490">
    <property type="entry name" value="Bact_solute-bd_prot1"/>
</dbReference>
<dbReference type="RefSeq" id="WP_257451132.1">
    <property type="nucleotide sequence ID" value="NZ_JANIPJ010000022.1"/>
</dbReference>
<comment type="caution">
    <text evidence="1">The sequence shown here is derived from an EMBL/GenBank/DDBJ whole genome shotgun (WGS) entry which is preliminary data.</text>
</comment>
<sequence>MKRRGKLIGILIRLAVAVALVAGIVRWNADGSVVIQANAVTLEQLMDYKQPEGELLSYAQLMLQEDTATNGELPDVPLGATSYSSASPDARLSAEDGELHWNNEAGWVEWTFRAEQAGWYELHMTFKPLEGSNASAVRGIQIDGQYPFAEAQRIEFERMFKDSQYPYDRNEIGQQVRPTQSEITDWIAKPLTHFAASSEALLFKLGEGEHTLRLTGVREPLAIRELRFQAPAEAPGYADYAAGQPADGGAAEPWFTVVEAERTARKSSVAIQTDYWSEPEISPDPKGRITYNVLGGWRWRLPGEWAEWDFEVPADGWYEIDLKAFQDYRNGFQAYRTVSIDGEVPFHELLQYGVPNRKSFMIHGLGGGEEEPYRFYLAAGKHTLRLTSDSTPLQPVFLALKAVLSDLAAYDREVRLLTGNYSKSAFDANIDATRTWNMRSLDPEVESKMQGFVKRLSDIRQYIDGLNGMDSDLSQSLRSSVGILEGMLKDVDEIPVKINDFSTIQNNIGTLISTLTHQPLLLDYIVVRTPGAETGLETSTLAKRIPYAVTEFARSFYLDYDTRKHNRKEALTVWVQRGRDYAELLRELVDQEFTPRTGIPVNINLMPNPNMLILGNAAGDVPDVTLGVAESTPADFAMRDAAFDLTRFPDYEEVLERFVPGTSRSLMYDGGLYGVPEVQNFQVLYYRSDILQGLGLEVPDTWEDLFDLLPTLQENGMTMFYPKADFATLFFQHGAEVYSPDGLTGLLTEPEAQEAFRLWTDLYVKYNLPIDVPAFFQHFRDGNIPIGIADFNTYVQLQVAAPEITGHWGIAPLPGVRSEEGVVERWSPQAMTAGMIMEKSERKDEAWEFLKWWTSAETQSRYASDIESYYGLEFRWNTANLEAMSVLEWPAEDLKALREQARWAKNMPYVPGYYFLNREMEFAWNRTVMEAMPAQESLEEAQLSLQREMQRRQRDFGIDGTHDLRIPQIDDPYEWEVGGS</sequence>
<evidence type="ECO:0000313" key="1">
    <source>
        <dbReference type="EMBL" id="MCR2807039.1"/>
    </source>
</evidence>
<dbReference type="InterPro" id="IPR006059">
    <property type="entry name" value="SBP"/>
</dbReference>
<dbReference type="SUPFAM" id="SSF53850">
    <property type="entry name" value="Periplasmic binding protein-like II"/>
    <property type="match status" value="1"/>
</dbReference>